<keyword evidence="5" id="KW-0158">Chromosome</keyword>
<protein>
    <recommendedName>
        <fullName evidence="4">Condensin complex subunit 2</fullName>
    </recommendedName>
</protein>
<dbReference type="Proteomes" id="UP000789396">
    <property type="component" value="Unassembled WGS sequence"/>
</dbReference>
<feature type="non-terminal residue" evidence="12">
    <location>
        <position position="1"/>
    </location>
</feature>
<evidence type="ECO:0000256" key="10">
    <source>
        <dbReference type="ARBA" id="ARBA00023306"/>
    </source>
</evidence>
<organism evidence="12 13">
    <name type="scientific">Racocetra fulgida</name>
    <dbReference type="NCBI Taxonomy" id="60492"/>
    <lineage>
        <taxon>Eukaryota</taxon>
        <taxon>Fungi</taxon>
        <taxon>Fungi incertae sedis</taxon>
        <taxon>Mucoromycota</taxon>
        <taxon>Glomeromycotina</taxon>
        <taxon>Glomeromycetes</taxon>
        <taxon>Diversisporales</taxon>
        <taxon>Gigasporaceae</taxon>
        <taxon>Racocetra</taxon>
    </lineage>
</organism>
<dbReference type="InterPro" id="IPR022816">
    <property type="entry name" value="Condensin_barren_su2"/>
</dbReference>
<gene>
    <name evidence="12" type="ORF">RFULGI_LOCUS5602</name>
</gene>
<keyword evidence="13" id="KW-1185">Reference proteome</keyword>
<accession>A0A9N9G1B8</accession>
<dbReference type="GO" id="GO:0007076">
    <property type="term" value="P:mitotic chromosome condensation"/>
    <property type="evidence" value="ECO:0007669"/>
    <property type="project" value="InterPro"/>
</dbReference>
<evidence type="ECO:0000256" key="6">
    <source>
        <dbReference type="ARBA" id="ARBA00022490"/>
    </source>
</evidence>
<feature type="compositionally biased region" description="Acidic residues" evidence="11">
    <location>
        <begin position="256"/>
        <end position="273"/>
    </location>
</feature>
<dbReference type="EMBL" id="CAJVPZ010006536">
    <property type="protein sequence ID" value="CAG8574787.1"/>
    <property type="molecule type" value="Genomic_DNA"/>
</dbReference>
<dbReference type="GO" id="GO:0003682">
    <property type="term" value="F:chromatin binding"/>
    <property type="evidence" value="ECO:0007669"/>
    <property type="project" value="TreeGrafter"/>
</dbReference>
<dbReference type="Pfam" id="PF05786">
    <property type="entry name" value="Cnd2"/>
    <property type="match status" value="1"/>
</dbReference>
<dbReference type="GO" id="GO:0000796">
    <property type="term" value="C:condensin complex"/>
    <property type="evidence" value="ECO:0007669"/>
    <property type="project" value="InterPro"/>
</dbReference>
<feature type="region of interest" description="Disordered" evidence="11">
    <location>
        <begin position="1"/>
        <end position="38"/>
    </location>
</feature>
<name>A0A9N9G1B8_9GLOM</name>
<feature type="region of interest" description="Disordered" evidence="11">
    <location>
        <begin position="256"/>
        <end position="277"/>
    </location>
</feature>
<keyword evidence="7" id="KW-0132">Cell division</keyword>
<evidence type="ECO:0000256" key="9">
    <source>
        <dbReference type="ARBA" id="ARBA00023067"/>
    </source>
</evidence>
<evidence type="ECO:0000256" key="3">
    <source>
        <dbReference type="ARBA" id="ARBA00009471"/>
    </source>
</evidence>
<comment type="caution">
    <text evidence="12">The sequence shown here is derived from an EMBL/GenBank/DDBJ whole genome shotgun (WGS) entry which is preliminary data.</text>
</comment>
<evidence type="ECO:0000256" key="4">
    <source>
        <dbReference type="ARBA" id="ARBA00016065"/>
    </source>
</evidence>
<feature type="compositionally biased region" description="Polar residues" evidence="11">
    <location>
        <begin position="171"/>
        <end position="182"/>
    </location>
</feature>
<evidence type="ECO:0000256" key="1">
    <source>
        <dbReference type="ARBA" id="ARBA00004286"/>
    </source>
</evidence>
<dbReference type="OrthoDB" id="362021at2759"/>
<keyword evidence="9" id="KW-0226">DNA condensation</keyword>
<evidence type="ECO:0000256" key="2">
    <source>
        <dbReference type="ARBA" id="ARBA00004496"/>
    </source>
</evidence>
<keyword evidence="8" id="KW-0498">Mitosis</keyword>
<evidence type="ECO:0000256" key="11">
    <source>
        <dbReference type="SAM" id="MobiDB-lite"/>
    </source>
</evidence>
<reference evidence="12" key="1">
    <citation type="submission" date="2021-06" db="EMBL/GenBank/DDBJ databases">
        <authorList>
            <person name="Kallberg Y."/>
            <person name="Tangrot J."/>
            <person name="Rosling A."/>
        </authorList>
    </citation>
    <scope>NUCLEOTIDE SEQUENCE</scope>
    <source>
        <strain evidence="12">IN212</strain>
    </source>
</reference>
<feature type="compositionally biased region" description="Basic residues" evidence="11">
    <location>
        <begin position="1"/>
        <end position="10"/>
    </location>
</feature>
<dbReference type="PIRSF" id="PIRSF017126">
    <property type="entry name" value="Condensin_H"/>
    <property type="match status" value="1"/>
</dbReference>
<feature type="region of interest" description="Disordered" evidence="11">
    <location>
        <begin position="329"/>
        <end position="362"/>
    </location>
</feature>
<dbReference type="AlphaFoldDB" id="A0A9N9G1B8"/>
<evidence type="ECO:0000313" key="13">
    <source>
        <dbReference type="Proteomes" id="UP000789396"/>
    </source>
</evidence>
<keyword evidence="6" id="KW-0963">Cytoplasm</keyword>
<feature type="compositionally biased region" description="Basic and acidic residues" evidence="11">
    <location>
        <begin position="352"/>
        <end position="362"/>
    </location>
</feature>
<sequence length="663" mass="75172">MPETPRRRHSVGSPLKNQREFTVPLNDDASEKRHRRKSLVDSVRRSLLFASPSAVASGSETQHASSSRMSTPQRVGTLSIEAVTPIPQIPVEQMYLNFEEWMKMATDNKINANNSWKLALIDYFHEMSLLKEGDSINFQKASCTLDGCVKIYTSRVDSVATETGKLLSGLADSSKNNENNLSDGDDDNADSERPVLKDYSQLTVKKFDLEFSIDPLFKKTSADFDEGGAQGLLLNHLSIDTDGKIIFDASDATLDEAEENENDERDAMEEDSPEQPIDISKLHICPSLKSFEFSVDVGFLTRKLSDDDEDQVIADDVDDENYPDFFDDNFLSGEDGGGGGDDDDDGISGVFERFDDDQRGRPTENDFIMAMVNNTNEFQYFDSAFLCNWVGPDHWKLKRVVRGDANGEPKERKKKEPFSIDFIDSEDLNERTIFASAGNSITLPKLAENVQHAYQLPDDLHFSSKQLLQLFLKPGFMLKARRRYEEQLAETDNIEVDENFWAEENNDPATNTSFPDMNTFLHDDDGFEEDIEGEFGDNLVSQARRNKPEYIKYAKTAKRIDVKKLKDNIWKTLTDTTENESETPTINNDQQPPCDQYSLDSTQKVEEQKFTSVIKNLKKIYPEKKMKDISVSFCFICLLHLANEKNLSISVENDKLSELTIQQ</sequence>
<dbReference type="PANTHER" id="PTHR13108">
    <property type="entry name" value="CONDENSIN COMPLEX SUBUNIT 2"/>
    <property type="match status" value="1"/>
</dbReference>
<evidence type="ECO:0000256" key="8">
    <source>
        <dbReference type="ARBA" id="ARBA00022776"/>
    </source>
</evidence>
<proteinExistence type="inferred from homology"/>
<evidence type="ECO:0000313" key="12">
    <source>
        <dbReference type="EMBL" id="CAG8574787.1"/>
    </source>
</evidence>
<dbReference type="GO" id="GO:0051301">
    <property type="term" value="P:cell division"/>
    <property type="evidence" value="ECO:0007669"/>
    <property type="project" value="UniProtKB-KW"/>
</dbReference>
<dbReference type="GO" id="GO:0005737">
    <property type="term" value="C:cytoplasm"/>
    <property type="evidence" value="ECO:0007669"/>
    <property type="project" value="UniProtKB-SubCell"/>
</dbReference>
<evidence type="ECO:0000256" key="5">
    <source>
        <dbReference type="ARBA" id="ARBA00022454"/>
    </source>
</evidence>
<evidence type="ECO:0000256" key="7">
    <source>
        <dbReference type="ARBA" id="ARBA00022618"/>
    </source>
</evidence>
<comment type="similarity">
    <text evidence="3">Belongs to the CND2 (condensin subunit 2) family.</text>
</comment>
<dbReference type="PANTHER" id="PTHR13108:SF9">
    <property type="entry name" value="CONDENSIN COMPLEX SUBUNIT 2"/>
    <property type="match status" value="1"/>
</dbReference>
<comment type="subcellular location">
    <subcellularLocation>
        <location evidence="1">Chromosome</location>
    </subcellularLocation>
    <subcellularLocation>
        <location evidence="2">Cytoplasm</location>
    </subcellularLocation>
</comment>
<feature type="region of interest" description="Disordered" evidence="11">
    <location>
        <begin position="169"/>
        <end position="195"/>
    </location>
</feature>
<keyword evidence="10" id="KW-0131">Cell cycle</keyword>